<accession>A0A0E9TZ81</accession>
<sequence>MYCYEQWLLLKLVTDPTVHSSAVDNYKLKDTH</sequence>
<dbReference type="EMBL" id="GBXM01049800">
    <property type="protein sequence ID" value="JAH58777.1"/>
    <property type="molecule type" value="Transcribed_RNA"/>
</dbReference>
<reference evidence="1" key="2">
    <citation type="journal article" date="2015" name="Fish Shellfish Immunol.">
        <title>Early steps in the European eel (Anguilla anguilla)-Vibrio vulnificus interaction in the gills: Role of the RtxA13 toxin.</title>
        <authorList>
            <person name="Callol A."/>
            <person name="Pajuelo D."/>
            <person name="Ebbesson L."/>
            <person name="Teles M."/>
            <person name="MacKenzie S."/>
            <person name="Amaro C."/>
        </authorList>
    </citation>
    <scope>NUCLEOTIDE SEQUENCE</scope>
</reference>
<proteinExistence type="predicted"/>
<evidence type="ECO:0000313" key="1">
    <source>
        <dbReference type="EMBL" id="JAH58777.1"/>
    </source>
</evidence>
<organism evidence="1">
    <name type="scientific">Anguilla anguilla</name>
    <name type="common">European freshwater eel</name>
    <name type="synonym">Muraena anguilla</name>
    <dbReference type="NCBI Taxonomy" id="7936"/>
    <lineage>
        <taxon>Eukaryota</taxon>
        <taxon>Metazoa</taxon>
        <taxon>Chordata</taxon>
        <taxon>Craniata</taxon>
        <taxon>Vertebrata</taxon>
        <taxon>Euteleostomi</taxon>
        <taxon>Actinopterygii</taxon>
        <taxon>Neopterygii</taxon>
        <taxon>Teleostei</taxon>
        <taxon>Anguilliformes</taxon>
        <taxon>Anguillidae</taxon>
        <taxon>Anguilla</taxon>
    </lineage>
</organism>
<dbReference type="AlphaFoldDB" id="A0A0E9TZ81"/>
<protein>
    <submittedName>
        <fullName evidence="1">Uncharacterized protein</fullName>
    </submittedName>
</protein>
<name>A0A0E9TZ81_ANGAN</name>
<reference evidence="1" key="1">
    <citation type="submission" date="2014-11" db="EMBL/GenBank/DDBJ databases">
        <authorList>
            <person name="Amaro Gonzalez C."/>
        </authorList>
    </citation>
    <scope>NUCLEOTIDE SEQUENCE</scope>
</reference>